<sequence length="116" mass="13152">MSKKAKGNRGEERAAAFLVENGLRIAARNFRIDGGEIDIVATSPAMFIFVEVKFRSEGSYIDALERISPAQTARIRFTAQHYLLQHGLNQHQLRLRFDVITITGPNADLYWLKDAF</sequence>
<dbReference type="InterPro" id="IPR011856">
    <property type="entry name" value="tRNA_endonuc-like_dom_sf"/>
</dbReference>
<dbReference type="AlphaFoldDB" id="A0A4R6P4J4"/>
<keyword evidence="3" id="KW-0540">Nuclease</keyword>
<dbReference type="NCBIfam" id="TIGR00252">
    <property type="entry name" value="YraN family protein"/>
    <property type="match status" value="1"/>
</dbReference>
<organism evidence="3 4">
    <name type="scientific">Idiomarina aquatica</name>
    <dbReference type="NCBI Taxonomy" id="1327752"/>
    <lineage>
        <taxon>Bacteria</taxon>
        <taxon>Pseudomonadati</taxon>
        <taxon>Pseudomonadota</taxon>
        <taxon>Gammaproteobacteria</taxon>
        <taxon>Alteromonadales</taxon>
        <taxon>Idiomarinaceae</taxon>
        <taxon>Idiomarina</taxon>
    </lineage>
</organism>
<reference evidence="3 4" key="1">
    <citation type="submission" date="2019-03" db="EMBL/GenBank/DDBJ databases">
        <title>Freshwater and sediment microbial communities from various areas in North America, analyzing microbe dynamics in response to fracking.</title>
        <authorList>
            <person name="Lamendella R."/>
        </authorList>
    </citation>
    <scope>NUCLEOTIDE SEQUENCE [LARGE SCALE GENOMIC DNA]</scope>
    <source>
        <strain evidence="3 4">18_TX</strain>
    </source>
</reference>
<dbReference type="RefSeq" id="WP_133539726.1">
    <property type="nucleotide sequence ID" value="NZ_SNXI01000008.1"/>
</dbReference>
<evidence type="ECO:0000313" key="4">
    <source>
        <dbReference type="Proteomes" id="UP000295531"/>
    </source>
</evidence>
<proteinExistence type="inferred from homology"/>
<keyword evidence="3" id="KW-0378">Hydrolase</keyword>
<comment type="similarity">
    <text evidence="1 2">Belongs to the UPF0102 family.</text>
</comment>
<evidence type="ECO:0000256" key="2">
    <source>
        <dbReference type="HAMAP-Rule" id="MF_00048"/>
    </source>
</evidence>
<dbReference type="OrthoDB" id="9794876at2"/>
<dbReference type="GO" id="GO:0003676">
    <property type="term" value="F:nucleic acid binding"/>
    <property type="evidence" value="ECO:0007669"/>
    <property type="project" value="InterPro"/>
</dbReference>
<keyword evidence="4" id="KW-1185">Reference proteome</keyword>
<dbReference type="EMBL" id="SNXI01000008">
    <property type="protein sequence ID" value="TDP32698.1"/>
    <property type="molecule type" value="Genomic_DNA"/>
</dbReference>
<dbReference type="Gene3D" id="3.40.1350.10">
    <property type="match status" value="1"/>
</dbReference>
<accession>A0A4R6P4J4</accession>
<comment type="caution">
    <text evidence="3">The sequence shown here is derived from an EMBL/GenBank/DDBJ whole genome shotgun (WGS) entry which is preliminary data.</text>
</comment>
<name>A0A4R6P4J4_9GAMM</name>
<dbReference type="Pfam" id="PF02021">
    <property type="entry name" value="UPF0102"/>
    <property type="match status" value="1"/>
</dbReference>
<dbReference type="Proteomes" id="UP000295531">
    <property type="component" value="Unassembled WGS sequence"/>
</dbReference>
<evidence type="ECO:0000313" key="3">
    <source>
        <dbReference type="EMBL" id="TDP32698.1"/>
    </source>
</evidence>
<dbReference type="InterPro" id="IPR003509">
    <property type="entry name" value="UPF0102_YraN-like"/>
</dbReference>
<dbReference type="HAMAP" id="MF_00048">
    <property type="entry name" value="UPF0102"/>
    <property type="match status" value="1"/>
</dbReference>
<dbReference type="CDD" id="cd20736">
    <property type="entry name" value="PoNe_Nuclease"/>
    <property type="match status" value="1"/>
</dbReference>
<keyword evidence="3" id="KW-0255">Endonuclease</keyword>
<dbReference type="PANTHER" id="PTHR34039:SF1">
    <property type="entry name" value="UPF0102 PROTEIN YRAN"/>
    <property type="match status" value="1"/>
</dbReference>
<dbReference type="GO" id="GO:0004519">
    <property type="term" value="F:endonuclease activity"/>
    <property type="evidence" value="ECO:0007669"/>
    <property type="project" value="UniProtKB-KW"/>
</dbReference>
<evidence type="ECO:0000256" key="1">
    <source>
        <dbReference type="ARBA" id="ARBA00006738"/>
    </source>
</evidence>
<protein>
    <recommendedName>
        <fullName evidence="2">UPF0102 protein DEU29_10843</fullName>
    </recommendedName>
</protein>
<dbReference type="InterPro" id="IPR011335">
    <property type="entry name" value="Restrct_endonuc-II-like"/>
</dbReference>
<gene>
    <name evidence="3" type="ORF">DEU29_10843</name>
</gene>
<dbReference type="SUPFAM" id="SSF52980">
    <property type="entry name" value="Restriction endonuclease-like"/>
    <property type="match status" value="1"/>
</dbReference>
<dbReference type="PANTHER" id="PTHR34039">
    <property type="entry name" value="UPF0102 PROTEIN YRAN"/>
    <property type="match status" value="1"/>
</dbReference>
<dbReference type="NCBIfam" id="NF009150">
    <property type="entry name" value="PRK12497.1-3"/>
    <property type="match status" value="1"/>
</dbReference>